<keyword evidence="6" id="KW-0547">Nucleotide-binding</keyword>
<evidence type="ECO:0000256" key="11">
    <source>
        <dbReference type="ARBA" id="ARBA00023137"/>
    </source>
</evidence>
<dbReference type="Gene3D" id="2.10.220.10">
    <property type="entry name" value="Hormone Receptor, Insulin-like Growth Factor Receptor 1, Chain A, domain 2"/>
    <property type="match status" value="1"/>
</dbReference>
<keyword evidence="3" id="KW-0597">Phosphoprotein</keyword>
<evidence type="ECO:0000256" key="2">
    <source>
        <dbReference type="ARBA" id="ARBA00011902"/>
    </source>
</evidence>
<protein>
    <recommendedName>
        <fullName evidence="2">receptor protein-tyrosine kinase</fullName>
        <ecNumber evidence="2">2.7.10.1</ecNumber>
    </recommendedName>
</protein>
<evidence type="ECO:0000256" key="7">
    <source>
        <dbReference type="ARBA" id="ARBA00022777"/>
    </source>
</evidence>
<evidence type="ECO:0000313" key="17">
    <source>
        <dbReference type="EMBL" id="MEQ2164057.1"/>
    </source>
</evidence>
<dbReference type="InterPro" id="IPR000494">
    <property type="entry name" value="Rcpt_L-dom"/>
</dbReference>
<evidence type="ECO:0000259" key="15">
    <source>
        <dbReference type="Pfam" id="PF00757"/>
    </source>
</evidence>
<dbReference type="EC" id="2.7.10.1" evidence="2"/>
<keyword evidence="12" id="KW-0675">Receptor</keyword>
<evidence type="ECO:0000256" key="4">
    <source>
        <dbReference type="ARBA" id="ARBA00022679"/>
    </source>
</evidence>
<evidence type="ECO:0000256" key="1">
    <source>
        <dbReference type="ARBA" id="ARBA00004479"/>
    </source>
</evidence>
<evidence type="ECO:0000256" key="10">
    <source>
        <dbReference type="ARBA" id="ARBA00023136"/>
    </source>
</evidence>
<comment type="caution">
    <text evidence="17">The sequence shown here is derived from an EMBL/GenBank/DDBJ whole genome shotgun (WGS) entry which is preliminary data.</text>
</comment>
<evidence type="ECO:0000256" key="12">
    <source>
        <dbReference type="ARBA" id="ARBA00023170"/>
    </source>
</evidence>
<accession>A0ABV0MY53</accession>
<keyword evidence="9" id="KW-1133">Transmembrane helix</keyword>
<evidence type="ECO:0000256" key="9">
    <source>
        <dbReference type="ARBA" id="ARBA00022989"/>
    </source>
</evidence>
<dbReference type="CDD" id="cd00064">
    <property type="entry name" value="FU"/>
    <property type="match status" value="1"/>
</dbReference>
<keyword evidence="11" id="KW-0829">Tyrosine-protein kinase</keyword>
<dbReference type="Pfam" id="PF01030">
    <property type="entry name" value="Recep_L_domain"/>
    <property type="match status" value="2"/>
</dbReference>
<evidence type="ECO:0000256" key="6">
    <source>
        <dbReference type="ARBA" id="ARBA00022741"/>
    </source>
</evidence>
<dbReference type="InterPro" id="IPR036941">
    <property type="entry name" value="Rcpt_L-dom_sf"/>
</dbReference>
<feature type="domain" description="Receptor L-domain" evidence="16">
    <location>
        <begin position="4"/>
        <end position="56"/>
    </location>
</feature>
<dbReference type="Gene3D" id="3.80.20.20">
    <property type="entry name" value="Receptor L-domain"/>
    <property type="match status" value="3"/>
</dbReference>
<keyword evidence="4" id="KW-0808">Transferase</keyword>
<keyword evidence="18" id="KW-1185">Reference proteome</keyword>
<evidence type="ECO:0000256" key="14">
    <source>
        <dbReference type="ARBA" id="ARBA00051243"/>
    </source>
</evidence>
<dbReference type="EMBL" id="JAHRIO010020086">
    <property type="protein sequence ID" value="MEQ2164057.1"/>
    <property type="molecule type" value="Genomic_DNA"/>
</dbReference>
<keyword evidence="13" id="KW-0325">Glycoprotein</keyword>
<feature type="domain" description="Furin-like cysteine-rich" evidence="15">
    <location>
        <begin position="57"/>
        <end position="164"/>
    </location>
</feature>
<gene>
    <name evidence="17" type="ORF">GOODEAATRI_002620</name>
</gene>
<evidence type="ECO:0000256" key="8">
    <source>
        <dbReference type="ARBA" id="ARBA00022840"/>
    </source>
</evidence>
<keyword evidence="8" id="KW-0067">ATP-binding</keyword>
<evidence type="ECO:0000256" key="3">
    <source>
        <dbReference type="ARBA" id="ARBA00022553"/>
    </source>
</evidence>
<proteinExistence type="predicted"/>
<dbReference type="SUPFAM" id="SSF52058">
    <property type="entry name" value="L domain-like"/>
    <property type="match status" value="2"/>
</dbReference>
<name>A0ABV0MY53_9TELE</name>
<comment type="catalytic activity">
    <reaction evidence="14">
        <text>L-tyrosyl-[protein] + ATP = O-phospho-L-tyrosyl-[protein] + ADP + H(+)</text>
        <dbReference type="Rhea" id="RHEA:10596"/>
        <dbReference type="Rhea" id="RHEA-COMP:10136"/>
        <dbReference type="Rhea" id="RHEA-COMP:20101"/>
        <dbReference type="ChEBI" id="CHEBI:15378"/>
        <dbReference type="ChEBI" id="CHEBI:30616"/>
        <dbReference type="ChEBI" id="CHEBI:46858"/>
        <dbReference type="ChEBI" id="CHEBI:61978"/>
        <dbReference type="ChEBI" id="CHEBI:456216"/>
        <dbReference type="EC" id="2.7.10.1"/>
    </reaction>
</comment>
<keyword evidence="5" id="KW-0812">Transmembrane</keyword>
<comment type="subcellular location">
    <subcellularLocation>
        <location evidence="1">Membrane</location>
        <topology evidence="1">Single-pass type I membrane protein</topology>
    </subcellularLocation>
</comment>
<keyword evidence="7" id="KW-0418">Kinase</keyword>
<feature type="domain" description="Receptor L-domain" evidence="16">
    <location>
        <begin position="185"/>
        <end position="288"/>
    </location>
</feature>
<organism evidence="17 18">
    <name type="scientific">Goodea atripinnis</name>
    <dbReference type="NCBI Taxonomy" id="208336"/>
    <lineage>
        <taxon>Eukaryota</taxon>
        <taxon>Metazoa</taxon>
        <taxon>Chordata</taxon>
        <taxon>Craniata</taxon>
        <taxon>Vertebrata</taxon>
        <taxon>Euteleostomi</taxon>
        <taxon>Actinopterygii</taxon>
        <taxon>Neopterygii</taxon>
        <taxon>Teleostei</taxon>
        <taxon>Neoteleostei</taxon>
        <taxon>Acanthomorphata</taxon>
        <taxon>Ovalentaria</taxon>
        <taxon>Atherinomorphae</taxon>
        <taxon>Cyprinodontiformes</taxon>
        <taxon>Goodeidae</taxon>
        <taxon>Goodea</taxon>
    </lineage>
</organism>
<dbReference type="InterPro" id="IPR006212">
    <property type="entry name" value="Furin_repeat"/>
</dbReference>
<keyword evidence="10" id="KW-0472">Membrane</keyword>
<evidence type="ECO:0000256" key="13">
    <source>
        <dbReference type="ARBA" id="ARBA00023180"/>
    </source>
</evidence>
<dbReference type="SUPFAM" id="SSF57184">
    <property type="entry name" value="Growth factor receptor domain"/>
    <property type="match status" value="1"/>
</dbReference>
<dbReference type="Proteomes" id="UP001476798">
    <property type="component" value="Unassembled WGS sequence"/>
</dbReference>
<evidence type="ECO:0000313" key="18">
    <source>
        <dbReference type="Proteomes" id="UP001476798"/>
    </source>
</evidence>
<dbReference type="InterPro" id="IPR006211">
    <property type="entry name" value="Furin-like_Cys-rich_dom"/>
</dbReference>
<evidence type="ECO:0000256" key="5">
    <source>
        <dbReference type="ARBA" id="ARBA00022692"/>
    </source>
</evidence>
<evidence type="ECO:0000259" key="16">
    <source>
        <dbReference type="Pfam" id="PF01030"/>
    </source>
</evidence>
<dbReference type="Pfam" id="PF00757">
    <property type="entry name" value="Furin-like"/>
    <property type="match status" value="1"/>
</dbReference>
<sequence>MNEVATIPLVNLHLIRGQNLYEGQYALLVMSNYNRNHSSPTLNYTSGLMQLQLSNLTGRKCDPGCFNGSCWAPGPDHCQKCKDFNDEGTCKDTCPPPKIYDRTTHQVVNNPNTKYTFGAACVKSCPHNYVVTEGSCVRSCSTGMHEVEERGIQRCKSCDGVSCDGVGLLTNTIAVNSSNIDSFLNCTKINGDIILLESSFKGDPHYNIGPMDPEKLRNFRTVKEITGYLMITSWPDNMTSLSVFENLEIIRGRSAWLGLRSLKEVSAGNVILKNNPELCYTHTIKWSQFFRSAAQAYRTNTDMCSEF</sequence>
<reference evidence="17 18" key="1">
    <citation type="submission" date="2021-06" db="EMBL/GenBank/DDBJ databases">
        <authorList>
            <person name="Palmer J.M."/>
        </authorList>
    </citation>
    <scope>NUCLEOTIDE SEQUENCE [LARGE SCALE GENOMIC DNA]</scope>
    <source>
        <strain evidence="17 18">GA_2019</strain>
        <tissue evidence="17">Muscle</tissue>
    </source>
</reference>
<dbReference type="InterPro" id="IPR009030">
    <property type="entry name" value="Growth_fac_rcpt_cys_sf"/>
</dbReference>